<keyword evidence="5 12" id="KW-0926">Vacuole</keyword>
<dbReference type="GO" id="GO:0006798">
    <property type="term" value="P:polyphosphate catabolic process"/>
    <property type="evidence" value="ECO:0007669"/>
    <property type="project" value="TreeGrafter"/>
</dbReference>
<keyword evidence="16" id="KW-1185">Reference proteome</keyword>
<proteinExistence type="inferred from homology"/>
<dbReference type="GeneID" id="54416489"/>
<dbReference type="GO" id="GO:0000298">
    <property type="term" value="F:endopolyphosphatase activity"/>
    <property type="evidence" value="ECO:0007669"/>
    <property type="project" value="UniProtKB-EC"/>
</dbReference>
<organism evidence="15">
    <name type="scientific">Eremomyces bilateralis CBS 781.70</name>
    <dbReference type="NCBI Taxonomy" id="1392243"/>
    <lineage>
        <taxon>Eukaryota</taxon>
        <taxon>Fungi</taxon>
        <taxon>Dikarya</taxon>
        <taxon>Ascomycota</taxon>
        <taxon>Pezizomycotina</taxon>
        <taxon>Dothideomycetes</taxon>
        <taxon>Dothideomycetes incertae sedis</taxon>
        <taxon>Eremomycetales</taxon>
        <taxon>Eremomycetaceae</taxon>
        <taxon>Eremomyces</taxon>
    </lineage>
</organism>
<comment type="subcellular location">
    <subcellularLocation>
        <location evidence="1">Vacuole membrane</location>
        <topology evidence="1">Single-pass type II membrane protein</topology>
    </subcellularLocation>
</comment>
<reference evidence="17" key="2">
    <citation type="submission" date="2020-04" db="EMBL/GenBank/DDBJ databases">
        <authorList>
            <consortium name="NCBI Genome Project"/>
        </authorList>
    </citation>
    <scope>NUCLEOTIDE SEQUENCE</scope>
    <source>
        <strain evidence="17">CBS 781.70</strain>
    </source>
</reference>
<dbReference type="GO" id="GO:0000324">
    <property type="term" value="C:fungal-type vacuole"/>
    <property type="evidence" value="ECO:0007669"/>
    <property type="project" value="TreeGrafter"/>
</dbReference>
<dbReference type="GO" id="GO:0005774">
    <property type="term" value="C:vacuolar membrane"/>
    <property type="evidence" value="ECO:0007669"/>
    <property type="project" value="UniProtKB-SubCell"/>
</dbReference>
<dbReference type="Proteomes" id="UP000504638">
    <property type="component" value="Unplaced"/>
</dbReference>
<evidence type="ECO:0000256" key="6">
    <source>
        <dbReference type="ARBA" id="ARBA00022692"/>
    </source>
</evidence>
<reference evidence="17" key="3">
    <citation type="submission" date="2025-04" db="UniProtKB">
        <authorList>
            <consortium name="RefSeq"/>
        </authorList>
    </citation>
    <scope>IDENTIFICATION</scope>
    <source>
        <strain evidence="17">CBS 781.70</strain>
    </source>
</reference>
<evidence type="ECO:0000256" key="7">
    <source>
        <dbReference type="ARBA" id="ARBA00022801"/>
    </source>
</evidence>
<evidence type="ECO:0000256" key="1">
    <source>
        <dbReference type="ARBA" id="ARBA00004576"/>
    </source>
</evidence>
<accession>A0A6G1GFX7</accession>
<evidence type="ECO:0000256" key="2">
    <source>
        <dbReference type="ARBA" id="ARBA00010399"/>
    </source>
</evidence>
<keyword evidence="9" id="KW-1133">Transmembrane helix</keyword>
<comment type="function">
    <text evidence="12">Catalyzes the hydrolysis of inorganic polyphosphate (polyP) chains of many hundreds of phosphate residues into shorter lengths.</text>
</comment>
<evidence type="ECO:0000256" key="4">
    <source>
        <dbReference type="ARBA" id="ARBA00014458"/>
    </source>
</evidence>
<evidence type="ECO:0000259" key="14">
    <source>
        <dbReference type="Pfam" id="PF00149"/>
    </source>
</evidence>
<feature type="domain" description="Calcineurin-like phosphoesterase" evidence="14">
    <location>
        <begin position="14"/>
        <end position="263"/>
    </location>
</feature>
<comment type="similarity">
    <text evidence="2">Belongs to the endopolyphosphatase PPN1 family.</text>
</comment>
<dbReference type="PIRSF" id="PIRSF027093">
    <property type="entry name" value="EndopolyPtase_N1"/>
    <property type="match status" value="1"/>
</dbReference>
<dbReference type="RefSeq" id="XP_033538628.1">
    <property type="nucleotide sequence ID" value="XM_033675919.1"/>
</dbReference>
<feature type="compositionally biased region" description="Basic residues" evidence="13">
    <location>
        <begin position="465"/>
        <end position="481"/>
    </location>
</feature>
<name>A0A6G1GFX7_9PEZI</name>
<evidence type="ECO:0000256" key="12">
    <source>
        <dbReference type="PIRNR" id="PIRNR027093"/>
    </source>
</evidence>
<dbReference type="OrthoDB" id="348678at2759"/>
<dbReference type="InterPro" id="IPR004843">
    <property type="entry name" value="Calcineurin-like_PHP"/>
</dbReference>
<dbReference type="EMBL" id="ML975149">
    <property type="protein sequence ID" value="KAF1816997.1"/>
    <property type="molecule type" value="Genomic_DNA"/>
</dbReference>
<feature type="compositionally biased region" description="Basic and acidic residues" evidence="13">
    <location>
        <begin position="523"/>
        <end position="535"/>
    </location>
</feature>
<dbReference type="GO" id="GO:0004309">
    <property type="term" value="F:exopolyphosphatase activity"/>
    <property type="evidence" value="ECO:0007669"/>
    <property type="project" value="TreeGrafter"/>
</dbReference>
<evidence type="ECO:0000256" key="3">
    <source>
        <dbReference type="ARBA" id="ARBA00012459"/>
    </source>
</evidence>
<evidence type="ECO:0000313" key="16">
    <source>
        <dbReference type="Proteomes" id="UP000504638"/>
    </source>
</evidence>
<evidence type="ECO:0000256" key="9">
    <source>
        <dbReference type="ARBA" id="ARBA00022989"/>
    </source>
</evidence>
<dbReference type="PANTHER" id="PTHR10340">
    <property type="entry name" value="SPHINGOMYELIN PHOSPHODIESTERASE"/>
    <property type="match status" value="1"/>
</dbReference>
<keyword evidence="10 12" id="KW-0472">Membrane</keyword>
<keyword evidence="8" id="KW-0735">Signal-anchor</keyword>
<dbReference type="EC" id="3.6.1.10" evidence="3 12"/>
<reference evidence="15 17" key="1">
    <citation type="submission" date="2020-01" db="EMBL/GenBank/DDBJ databases">
        <authorList>
            <consortium name="DOE Joint Genome Institute"/>
            <person name="Haridas S."/>
            <person name="Albert R."/>
            <person name="Binder M."/>
            <person name="Bloem J."/>
            <person name="Labutti K."/>
            <person name="Salamov A."/>
            <person name="Andreopoulos B."/>
            <person name="Baker S.E."/>
            <person name="Barry K."/>
            <person name="Bills G."/>
            <person name="Bluhm B.H."/>
            <person name="Cannon C."/>
            <person name="Castanera R."/>
            <person name="Culley D.E."/>
            <person name="Daum C."/>
            <person name="Ezra D."/>
            <person name="Gonzalez J.B."/>
            <person name="Henrissat B."/>
            <person name="Kuo A."/>
            <person name="Liang C."/>
            <person name="Lipzen A."/>
            <person name="Lutzoni F."/>
            <person name="Magnuson J."/>
            <person name="Mondo S."/>
            <person name="Nolan M."/>
            <person name="Ohm R."/>
            <person name="Pangilinan J."/>
            <person name="Park H.-J."/>
            <person name="Ramirez L."/>
            <person name="Alfaro M."/>
            <person name="Sun H."/>
            <person name="Tritt A."/>
            <person name="Yoshinaga Y."/>
            <person name="Zwiers L.-H."/>
            <person name="Turgeon B.G."/>
            <person name="Goodwin S.B."/>
            <person name="Spatafora J.W."/>
            <person name="Crous P.W."/>
            <person name="Grigoriev I.V."/>
        </authorList>
    </citation>
    <scope>NUCLEOTIDE SEQUENCE</scope>
    <source>
        <strain evidence="15 17">CBS 781.70</strain>
    </source>
</reference>
<feature type="region of interest" description="Disordered" evidence="13">
    <location>
        <begin position="582"/>
        <end position="617"/>
    </location>
</feature>
<protein>
    <recommendedName>
        <fullName evidence="4 12">Endopolyphosphatase</fullName>
        <ecNumber evidence="3 12">3.6.1.10</ecNumber>
    </recommendedName>
</protein>
<feature type="region of interest" description="Disordered" evidence="13">
    <location>
        <begin position="523"/>
        <end position="544"/>
    </location>
</feature>
<dbReference type="GO" id="GO:0008081">
    <property type="term" value="F:phosphoric diester hydrolase activity"/>
    <property type="evidence" value="ECO:0007669"/>
    <property type="project" value="TreeGrafter"/>
</dbReference>
<comment type="catalytic activity">
    <reaction evidence="12">
        <text>[phosphate](n+1) + n H2O = (n+1) phosphate + n H(+)</text>
        <dbReference type="Rhea" id="RHEA:22452"/>
        <dbReference type="Rhea" id="RHEA-COMP:14280"/>
        <dbReference type="ChEBI" id="CHEBI:15377"/>
        <dbReference type="ChEBI" id="CHEBI:15378"/>
        <dbReference type="ChEBI" id="CHEBI:16838"/>
        <dbReference type="ChEBI" id="CHEBI:43474"/>
        <dbReference type="EC" id="3.6.1.10"/>
    </reaction>
</comment>
<feature type="compositionally biased region" description="Polar residues" evidence="13">
    <location>
        <begin position="584"/>
        <end position="600"/>
    </location>
</feature>
<dbReference type="InterPro" id="IPR041805">
    <property type="entry name" value="ASMase/PPN1_MPP"/>
</dbReference>
<dbReference type="InterPro" id="IPR012358">
    <property type="entry name" value="EndopolyPtase_N1"/>
</dbReference>
<evidence type="ECO:0000256" key="8">
    <source>
        <dbReference type="ARBA" id="ARBA00022968"/>
    </source>
</evidence>
<dbReference type="SUPFAM" id="SSF56300">
    <property type="entry name" value="Metallo-dependent phosphatases"/>
    <property type="match status" value="1"/>
</dbReference>
<keyword evidence="6" id="KW-0812">Transmembrane</keyword>
<feature type="region of interest" description="Disordered" evidence="13">
    <location>
        <begin position="465"/>
        <end position="486"/>
    </location>
</feature>
<evidence type="ECO:0000256" key="13">
    <source>
        <dbReference type="SAM" id="MobiDB-lite"/>
    </source>
</evidence>
<dbReference type="Pfam" id="PF00149">
    <property type="entry name" value="Metallophos"/>
    <property type="match status" value="1"/>
</dbReference>
<dbReference type="InterPro" id="IPR029052">
    <property type="entry name" value="Metallo-depent_PP-like"/>
</dbReference>
<dbReference type="CDD" id="cd00842">
    <property type="entry name" value="MPP_ASMase"/>
    <property type="match status" value="1"/>
</dbReference>
<feature type="compositionally biased region" description="Basic residues" evidence="13">
    <location>
        <begin position="604"/>
        <end position="616"/>
    </location>
</feature>
<dbReference type="AlphaFoldDB" id="A0A6G1GFX7"/>
<evidence type="ECO:0000256" key="5">
    <source>
        <dbReference type="ARBA" id="ARBA00022554"/>
    </source>
</evidence>
<gene>
    <name evidence="15 17" type="ORF">P152DRAFT_388271</name>
</gene>
<evidence type="ECO:0000256" key="10">
    <source>
        <dbReference type="ARBA" id="ARBA00023136"/>
    </source>
</evidence>
<keyword evidence="7 12" id="KW-0378">Hydrolase</keyword>
<evidence type="ECO:0000313" key="15">
    <source>
        <dbReference type="EMBL" id="KAF1816997.1"/>
    </source>
</evidence>
<evidence type="ECO:0000313" key="17">
    <source>
        <dbReference type="RefSeq" id="XP_033538628.1"/>
    </source>
</evidence>
<sequence length="644" mass="73375">MSRSPSTARPLKGRFLHITDIHFDPHYKVGSDIGRDETCHHGSGHAGFYGTPKSSCDTPENLINATFAWIQEHLRDEVDFVVWTGDSARHDNDEKFPRHQKQIVAQNEFVVEKFREAFGKPEDWDDNDSTNDFLVPIVPTFGNNDVLPHNILLEGPNFWTERYLKIWKQFIPGEQRHQFQRGGWYYVEVIPDKLAVFSLNTLYFFESNSAVDGCALPTEPGYEHFEWLRIQLQFLRERGMKAIITGHVPPARTEGKMSWEETCWQKYALWMRQYRDVIVGSMYGHMNIDHFIVQDFGDLRKDTKKGKMKLQGGTGSHISTEDTRGLVEISSASSYLVELRDLWARLPPPSKLGKRAVEWHEEKYEDNDGLLDLKDDHFADSYSVSLVSPSIIPKYFPTLRIIEYNISGLEGASSAPISPMRRPPNDLQNPIQNSNPRLTSPIDSTAHESFKDYLNQTDFAIAMKKEKKKHRKHKKKSKRYKFTIPHGPSSAAVPGPAYSPQPLTLLGYTQYFANLTHISNEQDHGSSIVPEEHDSTVGPASSKPKPKKFDFHVEYSTLDDSVFKLRDMTVRSYIGLAHRIGRKTQASSTDGDAIESSIQPEGNKKRKGKKGGKKKQNVTWLTFARRAFVGTSDPEELENLCGSD</sequence>
<dbReference type="PANTHER" id="PTHR10340:SF55">
    <property type="entry name" value="ENDOPOLYPHOSPHATASE"/>
    <property type="match status" value="1"/>
</dbReference>
<keyword evidence="11" id="KW-0325">Glycoprotein</keyword>
<evidence type="ECO:0000256" key="11">
    <source>
        <dbReference type="ARBA" id="ARBA00023180"/>
    </source>
</evidence>